<dbReference type="Gene3D" id="3.20.170.20">
    <property type="entry name" value="Protein of unknown function DUF952"/>
    <property type="match status" value="1"/>
</dbReference>
<accession>K6VVE1</accession>
<keyword evidence="2" id="KW-1185">Reference proteome</keyword>
<reference evidence="1 2" key="1">
    <citation type="submission" date="2012-08" db="EMBL/GenBank/DDBJ databases">
        <title>Whole genome shotgun sequence of Gordonia namibiensis NBRC 108229.</title>
        <authorList>
            <person name="Isaki-Nakamura S."/>
            <person name="Hosoyama A."/>
            <person name="Tsuchikane K."/>
            <person name="Katsumata H."/>
            <person name="Baba S."/>
            <person name="Yamazaki S."/>
            <person name="Fujita N."/>
        </authorList>
    </citation>
    <scope>NUCLEOTIDE SEQUENCE [LARGE SCALE GENOMIC DNA]</scope>
    <source>
        <strain evidence="1 2">NBRC 108229</strain>
    </source>
</reference>
<dbReference type="Proteomes" id="UP000035058">
    <property type="component" value="Unassembled WGS sequence"/>
</dbReference>
<sequence>MRPPSLDEVGFVHLSTPQQVHLPANRLFVGRHDILLLILDPARLGAEVRWEPGVPTDPESILFPHLYGPLPVDAVVDVRELRPGPDNAFAPVAG</sequence>
<dbReference type="SUPFAM" id="SSF56399">
    <property type="entry name" value="ADP-ribosylation"/>
    <property type="match status" value="1"/>
</dbReference>
<name>K6VVE1_9ACTN</name>
<evidence type="ECO:0008006" key="3">
    <source>
        <dbReference type="Google" id="ProtNLM"/>
    </source>
</evidence>
<evidence type="ECO:0000313" key="2">
    <source>
        <dbReference type="Proteomes" id="UP000035058"/>
    </source>
</evidence>
<evidence type="ECO:0000313" key="1">
    <source>
        <dbReference type="EMBL" id="GAC00209.1"/>
    </source>
</evidence>
<comment type="caution">
    <text evidence="1">The sequence shown here is derived from an EMBL/GenBank/DDBJ whole genome shotgun (WGS) entry which is preliminary data.</text>
</comment>
<dbReference type="PANTHER" id="PTHR34129:SF1">
    <property type="entry name" value="DUF952 DOMAIN-CONTAINING PROTEIN"/>
    <property type="match status" value="1"/>
</dbReference>
<dbReference type="EMBL" id="BAHE01000014">
    <property type="protein sequence ID" value="GAC00209.1"/>
    <property type="molecule type" value="Genomic_DNA"/>
</dbReference>
<proteinExistence type="predicted"/>
<organism evidence="1 2">
    <name type="scientific">Gordonia namibiensis NBRC 108229</name>
    <dbReference type="NCBI Taxonomy" id="1208314"/>
    <lineage>
        <taxon>Bacteria</taxon>
        <taxon>Bacillati</taxon>
        <taxon>Actinomycetota</taxon>
        <taxon>Actinomycetes</taxon>
        <taxon>Mycobacteriales</taxon>
        <taxon>Gordoniaceae</taxon>
        <taxon>Gordonia</taxon>
    </lineage>
</organism>
<dbReference type="InterPro" id="IPR009297">
    <property type="entry name" value="DUF952"/>
</dbReference>
<dbReference type="Pfam" id="PF06108">
    <property type="entry name" value="DUF952"/>
    <property type="match status" value="1"/>
</dbReference>
<protein>
    <recommendedName>
        <fullName evidence="3">Glutathione S-transferase</fullName>
    </recommendedName>
</protein>
<dbReference type="PANTHER" id="PTHR34129">
    <property type="entry name" value="BLR1139 PROTEIN"/>
    <property type="match status" value="1"/>
</dbReference>
<gene>
    <name evidence="1" type="ORF">GONAM_14_00680</name>
</gene>
<dbReference type="AlphaFoldDB" id="K6VVE1"/>